<dbReference type="STRING" id="218851.A0A2G5D9A7"/>
<protein>
    <recommendedName>
        <fullName evidence="4">RRM domain-containing protein</fullName>
    </recommendedName>
</protein>
<keyword evidence="1 2" id="KW-0694">RNA-binding</keyword>
<dbReference type="Proteomes" id="UP000230069">
    <property type="component" value="Unassembled WGS sequence"/>
</dbReference>
<dbReference type="PROSITE" id="PS50102">
    <property type="entry name" value="RRM"/>
    <property type="match status" value="1"/>
</dbReference>
<dbReference type="InParanoid" id="A0A2G5D9A7"/>
<accession>A0A2G5D9A7</accession>
<gene>
    <name evidence="5" type="ORF">AQUCO_02500061v1</name>
</gene>
<dbReference type="EMBL" id="KZ305042">
    <property type="protein sequence ID" value="PIA40073.1"/>
    <property type="molecule type" value="Genomic_DNA"/>
</dbReference>
<dbReference type="AlphaFoldDB" id="A0A2G5D9A7"/>
<evidence type="ECO:0000313" key="5">
    <source>
        <dbReference type="EMBL" id="PIA40073.1"/>
    </source>
</evidence>
<dbReference type="PANTHER" id="PTHR23236">
    <property type="entry name" value="EUKARYOTIC TRANSLATION INITIATION FACTOR 4B/4H"/>
    <property type="match status" value="1"/>
</dbReference>
<sequence>MATYEAMEVDMMSRVGDEEEDVQQDAASEAAKQASREEVDSRSVFVNNIHIACTPEEVQQHFESCGTVNRVTIRSGGFAYVEFLGIEAAQEALKLNESELHGRQLKVLAKRTNYPGMRQSRPRYVNPYPFFYPSYGYGRFPRYRRPNRYRPYN</sequence>
<evidence type="ECO:0000256" key="3">
    <source>
        <dbReference type="SAM" id="MobiDB-lite"/>
    </source>
</evidence>
<dbReference type="SMART" id="SM00360">
    <property type="entry name" value="RRM"/>
    <property type="match status" value="1"/>
</dbReference>
<dbReference type="InterPro" id="IPR012677">
    <property type="entry name" value="Nucleotide-bd_a/b_plait_sf"/>
</dbReference>
<evidence type="ECO:0000256" key="2">
    <source>
        <dbReference type="PROSITE-ProRule" id="PRU00176"/>
    </source>
</evidence>
<keyword evidence="6" id="KW-1185">Reference proteome</keyword>
<evidence type="ECO:0000259" key="4">
    <source>
        <dbReference type="PROSITE" id="PS50102"/>
    </source>
</evidence>
<reference evidence="5 6" key="1">
    <citation type="submission" date="2017-09" db="EMBL/GenBank/DDBJ databases">
        <title>WGS assembly of Aquilegia coerulea Goldsmith.</title>
        <authorList>
            <person name="Hodges S."/>
            <person name="Kramer E."/>
            <person name="Nordborg M."/>
            <person name="Tomkins J."/>
            <person name="Borevitz J."/>
            <person name="Derieg N."/>
            <person name="Yan J."/>
            <person name="Mihaltcheva S."/>
            <person name="Hayes R.D."/>
            <person name="Rokhsar D."/>
        </authorList>
    </citation>
    <scope>NUCLEOTIDE SEQUENCE [LARGE SCALE GENOMIC DNA]</scope>
    <source>
        <strain evidence="6">cv. Goldsmith</strain>
    </source>
</reference>
<evidence type="ECO:0000256" key="1">
    <source>
        <dbReference type="ARBA" id="ARBA00022884"/>
    </source>
</evidence>
<name>A0A2G5D9A7_AQUCA</name>
<dbReference type="GO" id="GO:0008143">
    <property type="term" value="F:poly(A) binding"/>
    <property type="evidence" value="ECO:0007669"/>
    <property type="project" value="TreeGrafter"/>
</dbReference>
<dbReference type="SUPFAM" id="SSF54928">
    <property type="entry name" value="RNA-binding domain, RBD"/>
    <property type="match status" value="1"/>
</dbReference>
<dbReference type="OrthoDB" id="4726at2759"/>
<dbReference type="Pfam" id="PF00076">
    <property type="entry name" value="RRM_1"/>
    <property type="match status" value="1"/>
</dbReference>
<feature type="domain" description="RRM" evidence="4">
    <location>
        <begin position="42"/>
        <end position="112"/>
    </location>
</feature>
<dbReference type="PANTHER" id="PTHR23236:SF22">
    <property type="entry name" value="OS02G0757900 PROTEIN"/>
    <property type="match status" value="1"/>
</dbReference>
<dbReference type="Gene3D" id="3.30.70.330">
    <property type="match status" value="1"/>
</dbReference>
<dbReference type="InterPro" id="IPR035979">
    <property type="entry name" value="RBD_domain_sf"/>
</dbReference>
<dbReference type="InterPro" id="IPR000504">
    <property type="entry name" value="RRM_dom"/>
</dbReference>
<organism evidence="5 6">
    <name type="scientific">Aquilegia coerulea</name>
    <name type="common">Rocky mountain columbine</name>
    <dbReference type="NCBI Taxonomy" id="218851"/>
    <lineage>
        <taxon>Eukaryota</taxon>
        <taxon>Viridiplantae</taxon>
        <taxon>Streptophyta</taxon>
        <taxon>Embryophyta</taxon>
        <taxon>Tracheophyta</taxon>
        <taxon>Spermatophyta</taxon>
        <taxon>Magnoliopsida</taxon>
        <taxon>Ranunculales</taxon>
        <taxon>Ranunculaceae</taxon>
        <taxon>Thalictroideae</taxon>
        <taxon>Aquilegia</taxon>
    </lineage>
</organism>
<evidence type="ECO:0000313" key="6">
    <source>
        <dbReference type="Proteomes" id="UP000230069"/>
    </source>
</evidence>
<feature type="region of interest" description="Disordered" evidence="3">
    <location>
        <begin position="1"/>
        <end position="36"/>
    </location>
</feature>
<proteinExistence type="predicted"/>